<dbReference type="GO" id="GO:0016567">
    <property type="term" value="P:protein ubiquitination"/>
    <property type="evidence" value="ECO:0007669"/>
    <property type="project" value="TreeGrafter"/>
</dbReference>
<name>A0A6B2L3R1_9EUKA</name>
<feature type="transmembrane region" description="Helical" evidence="5">
    <location>
        <begin position="315"/>
        <end position="338"/>
    </location>
</feature>
<accession>A0A6B2L3R1</accession>
<evidence type="ECO:0000313" key="6">
    <source>
        <dbReference type="EMBL" id="NDV31565.1"/>
    </source>
</evidence>
<evidence type="ECO:0000256" key="5">
    <source>
        <dbReference type="SAM" id="Phobius"/>
    </source>
</evidence>
<dbReference type="InterPro" id="IPR002781">
    <property type="entry name" value="TM_pro_TauE-like"/>
</dbReference>
<dbReference type="AlphaFoldDB" id="A0A6B2L3R1"/>
<dbReference type="GO" id="GO:0016020">
    <property type="term" value="C:membrane"/>
    <property type="evidence" value="ECO:0007669"/>
    <property type="project" value="UniProtKB-SubCell"/>
</dbReference>
<proteinExistence type="predicted"/>
<reference evidence="6" key="1">
    <citation type="journal article" date="2020" name="J. Eukaryot. Microbiol.">
        <title>De novo Sequencing, Assembly and Annotation of the Transcriptome for the Free-Living Testate Amoeba Arcella intermedia.</title>
        <authorList>
            <person name="Ribeiro G.M."/>
            <person name="Porfirio-Sousa A.L."/>
            <person name="Maurer-Alcala X.X."/>
            <person name="Katz L.A."/>
            <person name="Lahr D.J.G."/>
        </authorList>
    </citation>
    <scope>NUCLEOTIDE SEQUENCE</scope>
</reference>
<evidence type="ECO:0000256" key="3">
    <source>
        <dbReference type="ARBA" id="ARBA00022989"/>
    </source>
</evidence>
<feature type="transmembrane region" description="Helical" evidence="5">
    <location>
        <begin position="197"/>
        <end position="223"/>
    </location>
</feature>
<feature type="transmembrane region" description="Helical" evidence="5">
    <location>
        <begin position="350"/>
        <end position="369"/>
    </location>
</feature>
<dbReference type="Pfam" id="PF01925">
    <property type="entry name" value="TauE"/>
    <property type="match status" value="2"/>
</dbReference>
<organism evidence="6">
    <name type="scientific">Arcella intermedia</name>
    <dbReference type="NCBI Taxonomy" id="1963864"/>
    <lineage>
        <taxon>Eukaryota</taxon>
        <taxon>Amoebozoa</taxon>
        <taxon>Tubulinea</taxon>
        <taxon>Elardia</taxon>
        <taxon>Arcellinida</taxon>
        <taxon>Sphaerothecina</taxon>
        <taxon>Arcellidae</taxon>
        <taxon>Arcella</taxon>
    </lineage>
</organism>
<dbReference type="EMBL" id="GIBP01002596">
    <property type="protein sequence ID" value="NDV31565.1"/>
    <property type="molecule type" value="Transcribed_RNA"/>
</dbReference>
<feature type="transmembrane region" description="Helical" evidence="5">
    <location>
        <begin position="280"/>
        <end position="303"/>
    </location>
</feature>
<protein>
    <submittedName>
        <fullName evidence="6">Uncharacterized protein</fullName>
    </submittedName>
</protein>
<keyword evidence="3 5" id="KW-1133">Transmembrane helix</keyword>
<sequence length="419" mass="45908">MKSPSLCYRKPLWPLDWHDYVSFFILFLGGSIAAGGGIGGGGVFIPVLILLGGFRMRDAIPLSNVMIGGSSIASVLLVLREKHPLSEKPLIEYDLSMLMQPLALSGTVVGVVLNSIFPDWVILILLILVLLTTTYRTTKKGVEVFKKERKSGSKTEKGPLIEGDRQTHNINNFSQESLNKLQDIYDDERRNPFFKQLILFVSLTIVVVHSLLIGGKGTSIIGIAPCTPLYWALFSLVFPVLFIITAFIIRYLISTETKKIALDYKYLLGDIHWNKKNSGIISLLSFGAGILSSLLGIGGGMILSPLMLELNVLPAVTAATSSYMILFTSLAAAAQYAILSRILWDYGGTLLVLGFISGIIGQLGLNWVVKKYNKMSLIIFTIVLIIGCSTILLGVTGGLRVLNKMRHSAYMGFNHYCPS</sequence>
<keyword evidence="2 5" id="KW-0812">Transmembrane</keyword>
<evidence type="ECO:0000256" key="4">
    <source>
        <dbReference type="ARBA" id="ARBA00023136"/>
    </source>
</evidence>
<feature type="transmembrane region" description="Helical" evidence="5">
    <location>
        <begin position="59"/>
        <end position="79"/>
    </location>
</feature>
<keyword evidence="4 5" id="KW-0472">Membrane</keyword>
<dbReference type="PANTHER" id="PTHR14255:SF3">
    <property type="entry name" value="SULFITE EXPORTER TAUE_SAFE FAMILY PROTEIN 5-RELATED"/>
    <property type="match status" value="1"/>
</dbReference>
<comment type="subcellular location">
    <subcellularLocation>
        <location evidence="1">Membrane</location>
        <topology evidence="1">Multi-pass membrane protein</topology>
    </subcellularLocation>
</comment>
<feature type="transmembrane region" description="Helical" evidence="5">
    <location>
        <begin position="375"/>
        <end position="402"/>
    </location>
</feature>
<evidence type="ECO:0000256" key="2">
    <source>
        <dbReference type="ARBA" id="ARBA00022692"/>
    </source>
</evidence>
<feature type="transmembrane region" description="Helical" evidence="5">
    <location>
        <begin position="102"/>
        <end position="131"/>
    </location>
</feature>
<dbReference type="PANTHER" id="PTHR14255">
    <property type="entry name" value="CEREBLON"/>
    <property type="match status" value="1"/>
</dbReference>
<feature type="transmembrane region" description="Helical" evidence="5">
    <location>
        <begin position="229"/>
        <end position="253"/>
    </location>
</feature>
<dbReference type="GO" id="GO:0031464">
    <property type="term" value="C:Cul4A-RING E3 ubiquitin ligase complex"/>
    <property type="evidence" value="ECO:0007669"/>
    <property type="project" value="TreeGrafter"/>
</dbReference>
<evidence type="ECO:0000256" key="1">
    <source>
        <dbReference type="ARBA" id="ARBA00004141"/>
    </source>
</evidence>
<feature type="transmembrane region" description="Helical" evidence="5">
    <location>
        <begin position="20"/>
        <end position="52"/>
    </location>
</feature>